<evidence type="ECO:0000313" key="10">
    <source>
        <dbReference type="Proteomes" id="UP001230188"/>
    </source>
</evidence>
<dbReference type="PANTHER" id="PTHR45831">
    <property type="entry name" value="LD24721P"/>
    <property type="match status" value="1"/>
</dbReference>
<feature type="compositionally biased region" description="Pro residues" evidence="6">
    <location>
        <begin position="228"/>
        <end position="242"/>
    </location>
</feature>
<dbReference type="SMART" id="SM00343">
    <property type="entry name" value="ZnF_C2HC"/>
    <property type="match status" value="4"/>
</dbReference>
<dbReference type="Gene3D" id="1.25.40.10">
    <property type="entry name" value="Tetratricopeptide repeat domain"/>
    <property type="match status" value="2"/>
</dbReference>
<reference evidence="9" key="1">
    <citation type="submission" date="2023-01" db="EMBL/GenBank/DDBJ databases">
        <title>Metagenome sequencing of chrysophaentin producing Chrysophaeum taylorii.</title>
        <authorList>
            <person name="Davison J."/>
            <person name="Bewley C."/>
        </authorList>
    </citation>
    <scope>NUCLEOTIDE SEQUENCE</scope>
    <source>
        <strain evidence="9">NIES-1699</strain>
    </source>
</reference>
<evidence type="ECO:0000256" key="5">
    <source>
        <dbReference type="PROSITE-ProRule" id="PRU00339"/>
    </source>
</evidence>
<proteinExistence type="predicted"/>
<evidence type="ECO:0000256" key="2">
    <source>
        <dbReference type="ARBA" id="ARBA00022803"/>
    </source>
</evidence>
<name>A0AAD7XNC3_9STRA</name>
<gene>
    <name evidence="9" type="ORF">CTAYLR_003513</name>
</gene>
<evidence type="ECO:0000259" key="7">
    <source>
        <dbReference type="PROSITE" id="PS50102"/>
    </source>
</evidence>
<dbReference type="SMART" id="SM00028">
    <property type="entry name" value="TPR"/>
    <property type="match status" value="3"/>
</dbReference>
<feature type="repeat" description="TPR" evidence="5">
    <location>
        <begin position="19"/>
        <end position="52"/>
    </location>
</feature>
<keyword evidence="4" id="KW-0694">RNA-binding</keyword>
<dbReference type="InterPro" id="IPR047150">
    <property type="entry name" value="SGT"/>
</dbReference>
<dbReference type="InterPro" id="IPR012677">
    <property type="entry name" value="Nucleotide-bd_a/b_plait_sf"/>
</dbReference>
<evidence type="ECO:0000256" key="1">
    <source>
        <dbReference type="ARBA" id="ARBA00022737"/>
    </source>
</evidence>
<dbReference type="Gene3D" id="3.30.70.330">
    <property type="match status" value="1"/>
</dbReference>
<keyword evidence="10" id="KW-1185">Reference proteome</keyword>
<keyword evidence="2 5" id="KW-0802">TPR repeat</keyword>
<dbReference type="GO" id="GO:0006620">
    <property type="term" value="P:post-translational protein targeting to endoplasmic reticulum membrane"/>
    <property type="evidence" value="ECO:0007669"/>
    <property type="project" value="TreeGrafter"/>
</dbReference>
<dbReference type="InterPro" id="IPR019734">
    <property type="entry name" value="TPR_rpt"/>
</dbReference>
<evidence type="ECO:0000256" key="6">
    <source>
        <dbReference type="SAM" id="MobiDB-lite"/>
    </source>
</evidence>
<comment type="caution">
    <text evidence="9">The sequence shown here is derived from an EMBL/GenBank/DDBJ whole genome shotgun (WGS) entry which is preliminary data.</text>
</comment>
<dbReference type="GO" id="GO:0003723">
    <property type="term" value="F:RNA binding"/>
    <property type="evidence" value="ECO:0007669"/>
    <property type="project" value="UniProtKB-UniRule"/>
</dbReference>
<dbReference type="PROSITE" id="PS50005">
    <property type="entry name" value="TPR"/>
    <property type="match status" value="1"/>
</dbReference>
<dbReference type="InterPro" id="IPR011990">
    <property type="entry name" value="TPR-like_helical_dom_sf"/>
</dbReference>
<dbReference type="GO" id="GO:0060090">
    <property type="term" value="F:molecular adaptor activity"/>
    <property type="evidence" value="ECO:0007669"/>
    <property type="project" value="TreeGrafter"/>
</dbReference>
<dbReference type="GO" id="GO:0016020">
    <property type="term" value="C:membrane"/>
    <property type="evidence" value="ECO:0007669"/>
    <property type="project" value="TreeGrafter"/>
</dbReference>
<dbReference type="SUPFAM" id="SSF57756">
    <property type="entry name" value="Retrovirus zinc finger-like domains"/>
    <property type="match status" value="1"/>
</dbReference>
<feature type="region of interest" description="Disordered" evidence="6">
    <location>
        <begin position="327"/>
        <end position="357"/>
    </location>
</feature>
<dbReference type="PROSITE" id="PS50158">
    <property type="entry name" value="ZF_CCHC"/>
    <property type="match status" value="1"/>
</dbReference>
<feature type="region of interest" description="Disordered" evidence="6">
    <location>
        <begin position="222"/>
        <end position="270"/>
    </location>
</feature>
<organism evidence="9 10">
    <name type="scientific">Chrysophaeum taylorii</name>
    <dbReference type="NCBI Taxonomy" id="2483200"/>
    <lineage>
        <taxon>Eukaryota</taxon>
        <taxon>Sar</taxon>
        <taxon>Stramenopiles</taxon>
        <taxon>Ochrophyta</taxon>
        <taxon>Pelagophyceae</taxon>
        <taxon>Pelagomonadales</taxon>
        <taxon>Pelagomonadaceae</taxon>
        <taxon>Chrysophaeum</taxon>
    </lineage>
</organism>
<dbReference type="InterPro" id="IPR036875">
    <property type="entry name" value="Znf_CCHC_sf"/>
</dbReference>
<feature type="compositionally biased region" description="Basic and acidic residues" evidence="6">
    <location>
        <begin position="344"/>
        <end position="353"/>
    </location>
</feature>
<dbReference type="SUPFAM" id="SSF48452">
    <property type="entry name" value="TPR-like"/>
    <property type="match status" value="2"/>
</dbReference>
<dbReference type="Gene3D" id="4.10.60.10">
    <property type="entry name" value="Zinc finger, CCHC-type"/>
    <property type="match status" value="1"/>
</dbReference>
<dbReference type="InterPro" id="IPR001878">
    <property type="entry name" value="Znf_CCHC"/>
</dbReference>
<accession>A0AAD7XNC3</accession>
<evidence type="ECO:0000259" key="8">
    <source>
        <dbReference type="PROSITE" id="PS50158"/>
    </source>
</evidence>
<dbReference type="InterPro" id="IPR035979">
    <property type="entry name" value="RBD_domain_sf"/>
</dbReference>
<feature type="compositionally biased region" description="Acidic residues" evidence="6">
    <location>
        <begin position="244"/>
        <end position="253"/>
    </location>
</feature>
<keyword evidence="1" id="KW-0677">Repeat</keyword>
<dbReference type="InterPro" id="IPR000504">
    <property type="entry name" value="RRM_dom"/>
</dbReference>
<evidence type="ECO:0000256" key="4">
    <source>
        <dbReference type="PROSITE-ProRule" id="PRU00176"/>
    </source>
</evidence>
<dbReference type="GO" id="GO:0072380">
    <property type="term" value="C:TRC complex"/>
    <property type="evidence" value="ECO:0007669"/>
    <property type="project" value="TreeGrafter"/>
</dbReference>
<evidence type="ECO:0000256" key="3">
    <source>
        <dbReference type="PROSITE-ProRule" id="PRU00047"/>
    </source>
</evidence>
<keyword evidence="3" id="KW-0863">Zinc-finger</keyword>
<dbReference type="PANTHER" id="PTHR45831:SF4">
    <property type="match status" value="1"/>
</dbReference>
<keyword evidence="3" id="KW-0479">Metal-binding</keyword>
<keyword evidence="3" id="KW-0862">Zinc</keyword>
<sequence>MEAEIDDLRAQCRANPKHLPLRLELGDLLLGRGDPRGALEVYREALRLKPSYTKAQRKVREAEALCPEIQKEQACVPYATRAAQAAALRAEGNRQFNLQCFEKAWECYSEAIDILKAEGSGDAKLHTNRAACLLTAERWVPAAFDGVMAIELDPDWWKGYWYHGQGLLGQLKGKRPSRVTQHKAEQALRSLERASQCTAFPEDKQEAAPPLDQEPLNDFFLANFSERCPPPPPPPPHPPPPEADASEDNDDAISEPPEEKPGVVSLSNLPFGSTDGAVRARCEEFGTVLKVESGAAGRAVAIFRNASEADLCRKALDGAMFEGRRLQARDKAPPRRRSGPARYFLKEDADSKGGRRRNPCSYCGREGHLMDACPKTVCERCFEEGHAVQACRKPRDYRPTVVCTACGALGHSWKWCVDAREGHRRLSRGAICLSCGGRDHLVCGSPKLPTTREVYCSWCASEGHTEPSCPVRHTKRRRVSY</sequence>
<dbReference type="AlphaFoldDB" id="A0AAD7XNC3"/>
<dbReference type="SMART" id="SM00360">
    <property type="entry name" value="RRM"/>
    <property type="match status" value="1"/>
</dbReference>
<dbReference type="SUPFAM" id="SSF54928">
    <property type="entry name" value="RNA-binding domain, RBD"/>
    <property type="match status" value="1"/>
</dbReference>
<dbReference type="GO" id="GO:0008270">
    <property type="term" value="F:zinc ion binding"/>
    <property type="evidence" value="ECO:0007669"/>
    <property type="project" value="UniProtKB-KW"/>
</dbReference>
<dbReference type="PROSITE" id="PS50102">
    <property type="entry name" value="RRM"/>
    <property type="match status" value="1"/>
</dbReference>
<protein>
    <submittedName>
        <fullName evidence="9">Uncharacterized protein</fullName>
    </submittedName>
</protein>
<dbReference type="EMBL" id="JAQMWT010000389">
    <property type="protein sequence ID" value="KAJ8602160.1"/>
    <property type="molecule type" value="Genomic_DNA"/>
</dbReference>
<feature type="domain" description="RRM" evidence="7">
    <location>
        <begin position="262"/>
        <end position="333"/>
    </location>
</feature>
<evidence type="ECO:0000313" key="9">
    <source>
        <dbReference type="EMBL" id="KAJ8602160.1"/>
    </source>
</evidence>
<feature type="domain" description="CCHC-type" evidence="8">
    <location>
        <begin position="360"/>
        <end position="375"/>
    </location>
</feature>
<dbReference type="Proteomes" id="UP001230188">
    <property type="component" value="Unassembled WGS sequence"/>
</dbReference>